<proteinExistence type="predicted"/>
<evidence type="ECO:0000256" key="5">
    <source>
        <dbReference type="ARBA" id="ARBA00023136"/>
    </source>
</evidence>
<dbReference type="SUPFAM" id="SSF52540">
    <property type="entry name" value="P-loop containing nucleoside triphosphate hydrolases"/>
    <property type="match status" value="1"/>
</dbReference>
<sequence length="497" mass="51772">MVAGHPPTGAAPEAGGVPGPLCRRVRAIAGAAAAELPPGPLLSEIHSVLDRLAEPGLRIAVGGRMKAGKSTLINALVGQEVAATAATECTLLVAWFRAGPQNRVVVHSTDGRRVETGARPGGGIPYELSGLGVPLEEIQELEVELANRRLAEYTIVDTPGVDSLSGLDDVAMAALARADALLYVMPHPGQGEQEALEALRRKASGSITAATVLGVLSRIDELGSGTGDPWPHARRIAGRYSRSLTGLVGTIVPVVGLLAQAAAGDGYTDDDTARIARLAATTEADLTEALYSGDAFLAWDAGPLPAGDRRRLLGLLGRHGIAEAFAAWHSGTRGSAAMLSHLRAASGIDELESEIRGRFVASADRLRAARAIHSLDQAAGGAGGDDRVLVALRAGLAEVRTHPLMRQAELGTALADLASGTLTLPEPDGRELVALATGGSPAACLGLPAGTDRPTQAREADRLAARWRVIENTARQRVTRRHARAARELYEALYFLD</sequence>
<accession>A0A6F8Y665</accession>
<evidence type="ECO:0000256" key="2">
    <source>
        <dbReference type="ARBA" id="ARBA00022741"/>
    </source>
</evidence>
<keyword evidence="8" id="KW-1185">Reference proteome</keyword>
<dbReference type="InterPro" id="IPR027417">
    <property type="entry name" value="P-loop_NTPase"/>
</dbReference>
<evidence type="ECO:0000259" key="6">
    <source>
        <dbReference type="Pfam" id="PF00350"/>
    </source>
</evidence>
<dbReference type="Gene3D" id="3.40.50.300">
    <property type="entry name" value="P-loop containing nucleotide triphosphate hydrolases"/>
    <property type="match status" value="1"/>
</dbReference>
<reference evidence="7 8" key="1">
    <citation type="submission" date="2020-03" db="EMBL/GenBank/DDBJ databases">
        <title>Whole genome shotgun sequence of Phytohabitans flavus NBRC 107702.</title>
        <authorList>
            <person name="Komaki H."/>
            <person name="Tamura T."/>
        </authorList>
    </citation>
    <scope>NUCLEOTIDE SEQUENCE [LARGE SCALE GENOMIC DNA]</scope>
    <source>
        <strain evidence="7 8">NBRC 107702</strain>
    </source>
</reference>
<evidence type="ECO:0000313" key="8">
    <source>
        <dbReference type="Proteomes" id="UP000502508"/>
    </source>
</evidence>
<dbReference type="EMBL" id="AP022870">
    <property type="protein sequence ID" value="BCB81606.1"/>
    <property type="molecule type" value="Genomic_DNA"/>
</dbReference>
<comment type="subcellular location">
    <subcellularLocation>
        <location evidence="1">Membrane</location>
    </subcellularLocation>
</comment>
<gene>
    <name evidence="7" type="ORF">Pflav_080160</name>
</gene>
<dbReference type="GO" id="GO:0016020">
    <property type="term" value="C:membrane"/>
    <property type="evidence" value="ECO:0007669"/>
    <property type="project" value="UniProtKB-SubCell"/>
</dbReference>
<dbReference type="KEGG" id="pfla:Pflav_080160"/>
<evidence type="ECO:0000313" key="7">
    <source>
        <dbReference type="EMBL" id="BCB81606.1"/>
    </source>
</evidence>
<organism evidence="7 8">
    <name type="scientific">Phytohabitans flavus</name>
    <dbReference type="NCBI Taxonomy" id="1076124"/>
    <lineage>
        <taxon>Bacteria</taxon>
        <taxon>Bacillati</taxon>
        <taxon>Actinomycetota</taxon>
        <taxon>Actinomycetes</taxon>
        <taxon>Micromonosporales</taxon>
        <taxon>Micromonosporaceae</taxon>
    </lineage>
</organism>
<protein>
    <submittedName>
        <fullName evidence="7">GTPase</fullName>
    </submittedName>
</protein>
<evidence type="ECO:0000256" key="4">
    <source>
        <dbReference type="ARBA" id="ARBA00023134"/>
    </source>
</evidence>
<name>A0A6F8Y665_9ACTN</name>
<evidence type="ECO:0000256" key="1">
    <source>
        <dbReference type="ARBA" id="ARBA00004370"/>
    </source>
</evidence>
<dbReference type="InterPro" id="IPR045063">
    <property type="entry name" value="Dynamin_N"/>
</dbReference>
<keyword evidence="4" id="KW-0342">GTP-binding</keyword>
<keyword evidence="5" id="KW-0472">Membrane</keyword>
<dbReference type="PANTHER" id="PTHR10465:SF0">
    <property type="entry name" value="SARCALUMENIN"/>
    <property type="match status" value="1"/>
</dbReference>
<reference evidence="7 8" key="2">
    <citation type="submission" date="2020-03" db="EMBL/GenBank/DDBJ databases">
        <authorList>
            <person name="Ichikawa N."/>
            <person name="Kimura A."/>
            <person name="Kitahashi Y."/>
            <person name="Uohara A."/>
        </authorList>
    </citation>
    <scope>NUCLEOTIDE SEQUENCE [LARGE SCALE GENOMIC DNA]</scope>
    <source>
        <strain evidence="7 8">NBRC 107702</strain>
    </source>
</reference>
<dbReference type="PANTHER" id="PTHR10465">
    <property type="entry name" value="TRANSMEMBRANE GTPASE FZO1"/>
    <property type="match status" value="1"/>
</dbReference>
<evidence type="ECO:0000256" key="3">
    <source>
        <dbReference type="ARBA" id="ARBA00022801"/>
    </source>
</evidence>
<feature type="domain" description="Dynamin N-terminal" evidence="6">
    <location>
        <begin position="59"/>
        <end position="205"/>
    </location>
</feature>
<keyword evidence="3" id="KW-0378">Hydrolase</keyword>
<dbReference type="Pfam" id="PF00350">
    <property type="entry name" value="Dynamin_N"/>
    <property type="match status" value="1"/>
</dbReference>
<dbReference type="Proteomes" id="UP000502508">
    <property type="component" value="Chromosome"/>
</dbReference>
<dbReference type="GO" id="GO:0005525">
    <property type="term" value="F:GTP binding"/>
    <property type="evidence" value="ECO:0007669"/>
    <property type="project" value="UniProtKB-KW"/>
</dbReference>
<dbReference type="AlphaFoldDB" id="A0A6F8Y665"/>
<dbReference type="GO" id="GO:0003924">
    <property type="term" value="F:GTPase activity"/>
    <property type="evidence" value="ECO:0007669"/>
    <property type="project" value="InterPro"/>
</dbReference>
<dbReference type="InterPro" id="IPR027094">
    <property type="entry name" value="Mitofusin_fam"/>
</dbReference>
<keyword evidence="2" id="KW-0547">Nucleotide-binding</keyword>